<proteinExistence type="predicted"/>
<evidence type="ECO:0000313" key="1">
    <source>
        <dbReference type="EMBL" id="JAH56629.1"/>
    </source>
</evidence>
<dbReference type="AlphaFoldDB" id="A0A0E9TSE0"/>
<name>A0A0E9TSE0_ANGAN</name>
<organism evidence="1">
    <name type="scientific">Anguilla anguilla</name>
    <name type="common">European freshwater eel</name>
    <name type="synonym">Muraena anguilla</name>
    <dbReference type="NCBI Taxonomy" id="7936"/>
    <lineage>
        <taxon>Eukaryota</taxon>
        <taxon>Metazoa</taxon>
        <taxon>Chordata</taxon>
        <taxon>Craniata</taxon>
        <taxon>Vertebrata</taxon>
        <taxon>Euteleostomi</taxon>
        <taxon>Actinopterygii</taxon>
        <taxon>Neopterygii</taxon>
        <taxon>Teleostei</taxon>
        <taxon>Anguilliformes</taxon>
        <taxon>Anguillidae</taxon>
        <taxon>Anguilla</taxon>
    </lineage>
</organism>
<sequence length="47" mass="5596">MLSSHMKGILRRNHGHCPDTLTCKWLTYFRCTVHATLQERTRTNFHP</sequence>
<accession>A0A0E9TSE0</accession>
<reference evidence="1" key="1">
    <citation type="submission" date="2014-11" db="EMBL/GenBank/DDBJ databases">
        <authorList>
            <person name="Amaro Gonzalez C."/>
        </authorList>
    </citation>
    <scope>NUCLEOTIDE SEQUENCE</scope>
</reference>
<protein>
    <submittedName>
        <fullName evidence="1">Uncharacterized protein</fullName>
    </submittedName>
</protein>
<reference evidence="1" key="2">
    <citation type="journal article" date="2015" name="Fish Shellfish Immunol.">
        <title>Early steps in the European eel (Anguilla anguilla)-Vibrio vulnificus interaction in the gills: Role of the RtxA13 toxin.</title>
        <authorList>
            <person name="Callol A."/>
            <person name="Pajuelo D."/>
            <person name="Ebbesson L."/>
            <person name="Teles M."/>
            <person name="MacKenzie S."/>
            <person name="Amaro C."/>
        </authorList>
    </citation>
    <scope>NUCLEOTIDE SEQUENCE</scope>
</reference>
<dbReference type="EMBL" id="GBXM01051948">
    <property type="protein sequence ID" value="JAH56629.1"/>
    <property type="molecule type" value="Transcribed_RNA"/>
</dbReference>